<feature type="chain" id="PRO_5045109784" evidence="2">
    <location>
        <begin position="24"/>
        <end position="329"/>
    </location>
</feature>
<keyword evidence="2" id="KW-0732">Signal</keyword>
<gene>
    <name evidence="3" type="ORF">EEB11_18595</name>
</gene>
<keyword evidence="4" id="KW-1185">Reference proteome</keyword>
<evidence type="ECO:0000256" key="2">
    <source>
        <dbReference type="SAM" id="SignalP"/>
    </source>
</evidence>
<accession>A0ABY2KKL7</accession>
<evidence type="ECO:0000313" key="4">
    <source>
        <dbReference type="Proteomes" id="UP000297741"/>
    </source>
</evidence>
<dbReference type="Gene3D" id="3.40.190.150">
    <property type="entry name" value="Bordetella uptake gene, domain 1"/>
    <property type="match status" value="1"/>
</dbReference>
<dbReference type="InterPro" id="IPR005064">
    <property type="entry name" value="BUG"/>
</dbReference>
<dbReference type="Proteomes" id="UP000297741">
    <property type="component" value="Unassembled WGS sequence"/>
</dbReference>
<dbReference type="PANTHER" id="PTHR42928">
    <property type="entry name" value="TRICARBOXYLATE-BINDING PROTEIN"/>
    <property type="match status" value="1"/>
</dbReference>
<dbReference type="PANTHER" id="PTHR42928:SF5">
    <property type="entry name" value="BLR1237 PROTEIN"/>
    <property type="match status" value="1"/>
</dbReference>
<reference evidence="3 4" key="1">
    <citation type="submission" date="2018-11" db="EMBL/GenBank/DDBJ databases">
        <title>Tabrizicola sp. isolated from sediment of alpine lake.</title>
        <authorList>
            <person name="Liu Z."/>
        </authorList>
    </citation>
    <scope>NUCLEOTIDE SEQUENCE [LARGE SCALE GENOMIC DNA]</scope>
    <source>
        <strain evidence="3 4">DRYC-M-16</strain>
    </source>
</reference>
<dbReference type="Gene3D" id="3.40.190.10">
    <property type="entry name" value="Periplasmic binding protein-like II"/>
    <property type="match status" value="1"/>
</dbReference>
<evidence type="ECO:0000256" key="1">
    <source>
        <dbReference type="ARBA" id="ARBA00006987"/>
    </source>
</evidence>
<comment type="caution">
    <text evidence="3">The sequence shown here is derived from an EMBL/GenBank/DDBJ whole genome shotgun (WGS) entry which is preliminary data.</text>
</comment>
<dbReference type="SUPFAM" id="SSF53850">
    <property type="entry name" value="Periplasmic binding protein-like II"/>
    <property type="match status" value="1"/>
</dbReference>
<dbReference type="InterPro" id="IPR042100">
    <property type="entry name" value="Bug_dom1"/>
</dbReference>
<feature type="signal peptide" evidence="2">
    <location>
        <begin position="1"/>
        <end position="23"/>
    </location>
</feature>
<sequence>MKMLNKVAAAAFGLAMLGGPAIAEFPERNIQIMYPWAPGATMAASQVIADAMGQKLGVNISVVSTPGAGGVKAFETALAAPADGYTLFDGYVAPLVLQPMQGNADWSYTDFTPLWSATSNAFAIAVRADEDRFADVTALLDHAAANPGDLRYSPGSAGALPHMVAAKVMQTTGAVAQLVPYPEIDNAVRDLRGGILDFIVINPGVYNINKDDVKILSVLSTLDRSSETYGGAPLIGAAGIDMGMSNLSPMGWDWWLVHKETPADVVATLQAAMGEVVNDPTVQKKLLDMGYVPTLFSPDQYQEIVGPVAKELQGGIDAISWEKEKLDAL</sequence>
<dbReference type="EMBL" id="RPEM01000025">
    <property type="protein sequence ID" value="TGD41439.1"/>
    <property type="molecule type" value="Genomic_DNA"/>
</dbReference>
<comment type="similarity">
    <text evidence="1">Belongs to the UPF0065 (bug) family.</text>
</comment>
<organism evidence="3 4">
    <name type="scientific">Pseudotabrizicola sediminis</name>
    <dbReference type="NCBI Taxonomy" id="2486418"/>
    <lineage>
        <taxon>Bacteria</taxon>
        <taxon>Pseudomonadati</taxon>
        <taxon>Pseudomonadota</taxon>
        <taxon>Alphaproteobacteria</taxon>
        <taxon>Rhodobacterales</taxon>
        <taxon>Paracoccaceae</taxon>
        <taxon>Pseudotabrizicola</taxon>
    </lineage>
</organism>
<protein>
    <submittedName>
        <fullName evidence="3">Tripartite tricarboxylate transporter substrate binding protein</fullName>
    </submittedName>
</protein>
<name>A0ABY2KKL7_9RHOB</name>
<proteinExistence type="inferred from homology"/>
<evidence type="ECO:0000313" key="3">
    <source>
        <dbReference type="EMBL" id="TGD41439.1"/>
    </source>
</evidence>
<dbReference type="Pfam" id="PF03401">
    <property type="entry name" value="TctC"/>
    <property type="match status" value="1"/>
</dbReference>